<feature type="active site" description="Charge relay system" evidence="8">
    <location>
        <position position="155"/>
    </location>
</feature>
<dbReference type="GO" id="GO:0016740">
    <property type="term" value="F:transferase activity"/>
    <property type="evidence" value="ECO:0007669"/>
    <property type="project" value="UniProtKB-KW"/>
</dbReference>
<dbReference type="InterPro" id="IPR000120">
    <property type="entry name" value="Amidase"/>
</dbReference>
<evidence type="ECO:0000256" key="8">
    <source>
        <dbReference type="HAMAP-Rule" id="MF_00120"/>
    </source>
</evidence>
<accession>A0A455T3R4</accession>
<dbReference type="PANTHER" id="PTHR11895:SF151">
    <property type="entry name" value="GLUTAMYL-TRNA(GLN) AMIDOTRANSFERASE SUBUNIT A"/>
    <property type="match status" value="1"/>
</dbReference>
<dbReference type="GO" id="GO:0005524">
    <property type="term" value="F:ATP binding"/>
    <property type="evidence" value="ECO:0007669"/>
    <property type="project" value="UniProtKB-KW"/>
</dbReference>
<evidence type="ECO:0000256" key="4">
    <source>
        <dbReference type="ARBA" id="ARBA00022840"/>
    </source>
</evidence>
<dbReference type="InterPro" id="IPR023631">
    <property type="entry name" value="Amidase_dom"/>
</dbReference>
<keyword evidence="3 8" id="KW-0547">Nucleotide-binding</keyword>
<name>A0A455T3R4_9CHLR</name>
<dbReference type="Gene3D" id="3.90.1300.10">
    <property type="entry name" value="Amidase signature (AS) domain"/>
    <property type="match status" value="1"/>
</dbReference>
<dbReference type="GO" id="GO:0050567">
    <property type="term" value="F:glutaminyl-tRNA synthase (glutamine-hydrolyzing) activity"/>
    <property type="evidence" value="ECO:0007669"/>
    <property type="project" value="UniProtKB-UniRule"/>
</dbReference>
<dbReference type="AlphaFoldDB" id="A0A455T3R4"/>
<evidence type="ECO:0000256" key="1">
    <source>
        <dbReference type="ARBA" id="ARBA00008069"/>
    </source>
</evidence>
<comment type="function">
    <text evidence="6 8">Allows the formation of correctly charged Gln-tRNA(Gln) through the transamidation of misacylated Glu-tRNA(Gln) in organisms which lack glutaminyl-tRNA synthetase. The reaction takes place in the presence of glutamine and ATP through an activated gamma-phospho-Glu-tRNA(Gln).</text>
</comment>
<evidence type="ECO:0000256" key="2">
    <source>
        <dbReference type="ARBA" id="ARBA00022598"/>
    </source>
</evidence>
<proteinExistence type="inferred from homology"/>
<dbReference type="NCBIfam" id="TIGR00132">
    <property type="entry name" value="gatA"/>
    <property type="match status" value="1"/>
</dbReference>
<dbReference type="EC" id="6.3.5.7" evidence="8"/>
<protein>
    <recommendedName>
        <fullName evidence="8">Glutamyl-tRNA(Gln) amidotransferase subunit A</fullName>
        <shortName evidence="8">Glu-ADT subunit A</shortName>
        <ecNumber evidence="8">6.3.5.7</ecNumber>
    </recommendedName>
</protein>
<dbReference type="GO" id="GO:0006412">
    <property type="term" value="P:translation"/>
    <property type="evidence" value="ECO:0007669"/>
    <property type="project" value="UniProtKB-UniRule"/>
</dbReference>
<feature type="domain" description="Amidase" evidence="9">
    <location>
        <begin position="25"/>
        <end position="468"/>
    </location>
</feature>
<comment type="subunit">
    <text evidence="8">Heterotrimer of A, B and C subunits.</text>
</comment>
<dbReference type="InterPro" id="IPR004412">
    <property type="entry name" value="GatA"/>
</dbReference>
<keyword evidence="10" id="KW-0808">Transferase</keyword>
<dbReference type="PANTHER" id="PTHR11895">
    <property type="entry name" value="TRANSAMIDASE"/>
    <property type="match status" value="1"/>
</dbReference>
<evidence type="ECO:0000256" key="7">
    <source>
        <dbReference type="ARBA" id="ARBA00047407"/>
    </source>
</evidence>
<organism evidence="10">
    <name type="scientific">Thermogemmatispora argillosa</name>
    <dbReference type="NCBI Taxonomy" id="2045280"/>
    <lineage>
        <taxon>Bacteria</taxon>
        <taxon>Bacillati</taxon>
        <taxon>Chloroflexota</taxon>
        <taxon>Ktedonobacteria</taxon>
        <taxon>Thermogemmatisporales</taxon>
        <taxon>Thermogemmatisporaceae</taxon>
        <taxon>Thermogemmatispora</taxon>
    </lineage>
</organism>
<gene>
    <name evidence="10" type="primary">gatA_2</name>
    <name evidence="8" type="synonym">gatA</name>
    <name evidence="10" type="ORF">KTA_33860</name>
</gene>
<keyword evidence="4 8" id="KW-0067">ATP-binding</keyword>
<keyword evidence="5 8" id="KW-0648">Protein biosynthesis</keyword>
<dbReference type="Pfam" id="PF01425">
    <property type="entry name" value="Amidase"/>
    <property type="match status" value="1"/>
</dbReference>
<evidence type="ECO:0000313" key="10">
    <source>
        <dbReference type="EMBL" id="BBH95187.1"/>
    </source>
</evidence>
<sequence length="488" mass="52819">MSALHELTISEAATLLRQRQISAVELTRAFLERIEALDGRIRAFTLVTADLALQQAQEADQRLQRGEQVTPLTGIPLAIKDVICTKDIPTTCSSRMLEHFRPPFNATVMDRLAAAGAIMLGKTNMDEFAMGSSTEHSAFFPTHNPWDLERTPGGSSGGSAAAVAAGMAPGALGSDTGGSIRQPAALCNVVGLKPTYGRVSRFGLVAFASSLDQIGPFARTARDAALLLQAIAGPDPRDSTCSPTPVPDYTAELTGDIRGLRIGVPVEYWEAPGMEPGVARVGQEAIQRLRELGAEIREVSLPHTRYGVAAYYIIAPAEASANLARYDGVKYGYSYRDTSDMWEALDKTRQYGFGPEVKRRIMLGTYVLSAGYYDAYYKQAQKVRALIAQDFERAFEQCDVLVSPASPTVAFKLGEKLSDPYQMYLNDVFTIPANLAGICGISIPSGFSEGLPVGLQILGNAFAEATILRVADAFQRVTDYHTRYPSLQ</sequence>
<feature type="active site" description="Acyl-ester intermediate" evidence="8">
    <location>
        <position position="179"/>
    </location>
</feature>
<comment type="catalytic activity">
    <reaction evidence="7 8">
        <text>L-glutamyl-tRNA(Gln) + L-glutamine + ATP + H2O = L-glutaminyl-tRNA(Gln) + L-glutamate + ADP + phosphate + H(+)</text>
        <dbReference type="Rhea" id="RHEA:17521"/>
        <dbReference type="Rhea" id="RHEA-COMP:9681"/>
        <dbReference type="Rhea" id="RHEA-COMP:9684"/>
        <dbReference type="ChEBI" id="CHEBI:15377"/>
        <dbReference type="ChEBI" id="CHEBI:15378"/>
        <dbReference type="ChEBI" id="CHEBI:29985"/>
        <dbReference type="ChEBI" id="CHEBI:30616"/>
        <dbReference type="ChEBI" id="CHEBI:43474"/>
        <dbReference type="ChEBI" id="CHEBI:58359"/>
        <dbReference type="ChEBI" id="CHEBI:78520"/>
        <dbReference type="ChEBI" id="CHEBI:78521"/>
        <dbReference type="ChEBI" id="CHEBI:456216"/>
        <dbReference type="EC" id="6.3.5.7"/>
    </reaction>
</comment>
<evidence type="ECO:0000256" key="6">
    <source>
        <dbReference type="ARBA" id="ARBA00025295"/>
    </source>
</evidence>
<dbReference type="EMBL" id="AP019377">
    <property type="protein sequence ID" value="BBH95187.1"/>
    <property type="molecule type" value="Genomic_DNA"/>
</dbReference>
<dbReference type="GO" id="GO:0030956">
    <property type="term" value="C:glutamyl-tRNA(Gln) amidotransferase complex"/>
    <property type="evidence" value="ECO:0007669"/>
    <property type="project" value="InterPro"/>
</dbReference>
<feature type="active site" description="Charge relay system" evidence="8">
    <location>
        <position position="80"/>
    </location>
</feature>
<evidence type="ECO:0000259" key="9">
    <source>
        <dbReference type="Pfam" id="PF01425"/>
    </source>
</evidence>
<evidence type="ECO:0000256" key="5">
    <source>
        <dbReference type="ARBA" id="ARBA00022917"/>
    </source>
</evidence>
<dbReference type="InterPro" id="IPR020556">
    <property type="entry name" value="Amidase_CS"/>
</dbReference>
<comment type="similarity">
    <text evidence="1 8">Belongs to the amidase family. GatA subfamily.</text>
</comment>
<reference evidence="10" key="1">
    <citation type="submission" date="2018-12" db="EMBL/GenBank/DDBJ databases">
        <title>Novel natural products biosynthetic potential of the class Ktedonobacteria.</title>
        <authorList>
            <person name="Zheng Y."/>
            <person name="Saitou A."/>
            <person name="Wang C.M."/>
            <person name="Toyoda A."/>
            <person name="Minakuchi Y."/>
            <person name="Sekiguchi Y."/>
            <person name="Ueda K."/>
            <person name="Takano H."/>
            <person name="Sakai Y."/>
            <person name="Yokota A."/>
            <person name="Yabe S."/>
        </authorList>
    </citation>
    <scope>NUCLEOTIDE SEQUENCE</scope>
    <source>
        <strain evidence="10">A3-2</strain>
    </source>
</reference>
<dbReference type="HAMAP" id="MF_00120">
    <property type="entry name" value="GatA"/>
    <property type="match status" value="1"/>
</dbReference>
<dbReference type="InterPro" id="IPR036928">
    <property type="entry name" value="AS_sf"/>
</dbReference>
<keyword evidence="2 8" id="KW-0436">Ligase</keyword>
<dbReference type="SUPFAM" id="SSF75304">
    <property type="entry name" value="Amidase signature (AS) enzymes"/>
    <property type="match status" value="1"/>
</dbReference>
<dbReference type="PIRSF" id="PIRSF001221">
    <property type="entry name" value="Amidase_fungi"/>
    <property type="match status" value="1"/>
</dbReference>
<dbReference type="PROSITE" id="PS00571">
    <property type="entry name" value="AMIDASES"/>
    <property type="match status" value="1"/>
</dbReference>
<evidence type="ECO:0000256" key="3">
    <source>
        <dbReference type="ARBA" id="ARBA00022741"/>
    </source>
</evidence>